<dbReference type="EMBL" id="LFVU01000010">
    <property type="protein sequence ID" value="KMT22399.1"/>
    <property type="molecule type" value="Genomic_DNA"/>
</dbReference>
<comment type="caution">
    <text evidence="2">The sequence shown here is derived from an EMBL/GenBank/DDBJ whole genome shotgun (WGS) entry which is preliminary data.</text>
</comment>
<dbReference type="GO" id="GO:0005840">
    <property type="term" value="C:ribosome"/>
    <property type="evidence" value="ECO:0007669"/>
    <property type="project" value="UniProtKB-KW"/>
</dbReference>
<protein>
    <submittedName>
        <fullName evidence="2">Ribosomal protein L7Ae/L30e/S12e/gadd45 family</fullName>
    </submittedName>
</protein>
<accession>A0A0J8DDT5</accession>
<dbReference type="Pfam" id="PF01248">
    <property type="entry name" value="Ribosomal_L7Ae"/>
    <property type="match status" value="1"/>
</dbReference>
<dbReference type="InterPro" id="IPR029064">
    <property type="entry name" value="Ribosomal_eL30-like_sf"/>
</dbReference>
<evidence type="ECO:0000313" key="3">
    <source>
        <dbReference type="Proteomes" id="UP000036756"/>
    </source>
</evidence>
<name>A0A0J8DDT5_CLOCY</name>
<dbReference type="OrthoDB" id="2353623at2"/>
<keyword evidence="3" id="KW-1185">Reference proteome</keyword>
<reference evidence="2 3" key="1">
    <citation type="submission" date="2015-06" db="EMBL/GenBank/DDBJ databases">
        <title>Draft genome sequence of the purine-degrading Clostridium cylindrosporum HC-1 (DSM 605).</title>
        <authorList>
            <person name="Poehlein A."/>
            <person name="Schiel-Bengelsdorf B."/>
            <person name="Bengelsdorf F."/>
            <person name="Daniel R."/>
            <person name="Duerre P."/>
        </authorList>
    </citation>
    <scope>NUCLEOTIDE SEQUENCE [LARGE SCALE GENOMIC DNA]</scope>
    <source>
        <strain evidence="2 3">DSM 605</strain>
    </source>
</reference>
<keyword evidence="2" id="KW-0689">Ribosomal protein</keyword>
<dbReference type="RefSeq" id="WP_048570053.1">
    <property type="nucleotide sequence ID" value="NZ_LFVU01000010.1"/>
</dbReference>
<dbReference type="SUPFAM" id="SSF55315">
    <property type="entry name" value="L30e-like"/>
    <property type="match status" value="1"/>
</dbReference>
<evidence type="ECO:0000259" key="1">
    <source>
        <dbReference type="Pfam" id="PF01248"/>
    </source>
</evidence>
<sequence length="80" mass="8597">MVEKLPSSRIVGAKQTIKAIKASKVEVVYIAENADQKVIKPIVDCCKEQGVEVITIPTMQKLGLLCNIDVGAATACIIKE</sequence>
<feature type="domain" description="Ribosomal protein eL8/eL30/eS12/Gadd45" evidence="1">
    <location>
        <begin position="10"/>
        <end position="79"/>
    </location>
</feature>
<evidence type="ECO:0000313" key="2">
    <source>
        <dbReference type="EMBL" id="KMT22399.1"/>
    </source>
</evidence>
<proteinExistence type="predicted"/>
<dbReference type="InterPro" id="IPR004038">
    <property type="entry name" value="Ribosomal_eL8/eL30/eS12/Gad45"/>
</dbReference>
<keyword evidence="2" id="KW-0687">Ribonucleoprotein</keyword>
<gene>
    <name evidence="2" type="ORF">CLCY_15c00090</name>
</gene>
<dbReference type="STRING" id="1121307.CLCY_15c00090"/>
<dbReference type="Gene3D" id="3.30.1330.30">
    <property type="match status" value="1"/>
</dbReference>
<dbReference type="PATRIC" id="fig|1121307.3.peg.306"/>
<dbReference type="AlphaFoldDB" id="A0A0J8DDT5"/>
<organism evidence="2 3">
    <name type="scientific">Clostridium cylindrosporum DSM 605</name>
    <dbReference type="NCBI Taxonomy" id="1121307"/>
    <lineage>
        <taxon>Bacteria</taxon>
        <taxon>Bacillati</taxon>
        <taxon>Bacillota</taxon>
        <taxon>Clostridia</taxon>
        <taxon>Eubacteriales</taxon>
        <taxon>Clostridiaceae</taxon>
        <taxon>Clostridium</taxon>
    </lineage>
</organism>
<dbReference type="Proteomes" id="UP000036756">
    <property type="component" value="Unassembled WGS sequence"/>
</dbReference>